<evidence type="ECO:0000313" key="4">
    <source>
        <dbReference type="Proteomes" id="UP001476798"/>
    </source>
</evidence>
<dbReference type="InterPro" id="IPR050372">
    <property type="entry name" value="Neurexin-related_CASP"/>
</dbReference>
<dbReference type="PANTHER" id="PTHR15036">
    <property type="entry name" value="PIKACHURIN-LIKE PROTEIN"/>
    <property type="match status" value="1"/>
</dbReference>
<keyword evidence="4" id="KW-1185">Reference proteome</keyword>
<proteinExistence type="predicted"/>
<dbReference type="CDD" id="cd00110">
    <property type="entry name" value="LamG"/>
    <property type="match status" value="2"/>
</dbReference>
<dbReference type="Pfam" id="PF02210">
    <property type="entry name" value="Laminin_G_2"/>
    <property type="match status" value="1"/>
</dbReference>
<evidence type="ECO:0000259" key="2">
    <source>
        <dbReference type="PROSITE" id="PS50025"/>
    </source>
</evidence>
<evidence type="ECO:0000256" key="1">
    <source>
        <dbReference type="PROSITE-ProRule" id="PRU00122"/>
    </source>
</evidence>
<feature type="domain" description="Laminin G" evidence="2">
    <location>
        <begin position="212"/>
        <end position="390"/>
    </location>
</feature>
<dbReference type="PROSITE" id="PS50025">
    <property type="entry name" value="LAM_G_DOMAIN"/>
    <property type="match status" value="2"/>
</dbReference>
<dbReference type="InterPro" id="IPR013320">
    <property type="entry name" value="ConA-like_dom_sf"/>
</dbReference>
<evidence type="ECO:0000313" key="3">
    <source>
        <dbReference type="EMBL" id="MEQ2182568.1"/>
    </source>
</evidence>
<accession>A0ABV0PGI0</accession>
<sequence length="395" mass="43276">MSNLQDSCASAVAPTSLEKAYQFGLNRNSHMSFAFDDTKVREKLFLEFELRTKELSGLVLYMARINHADFVSIQIKEGQACLGYDLGHGNISGCVPFSINDGTWHKIRVQRTKQRAVLAVLTVERRYIKQMISPKTADLLDVVGIVYVGGLPQDYTTKRIGPILYSINGCIRNLTMIGSPVSTTTVVNEDFKLDMAAPTSSHMVGRCFVATETGTYFDGTGYLKAVSSYRVGLDVSITFEFRTSKTSGVLLAVSNQANDGLGLEIVEGKLLFHVDNGAGRITAEYMPEGRSFCDGQWHNVTANKLRHRLELVVDGEKIQAQSPNARSNTCDTNDPIYVGGYPAGVRQAALSTISSFRGCMRNLKITKASKTMNVQFNKALEIKGVQPLSCPAEAA</sequence>
<name>A0ABV0PGI0_9TELE</name>
<dbReference type="PANTHER" id="PTHR15036:SF65">
    <property type="entry name" value="LAMININ SUBUNIT ALPHA-2"/>
    <property type="match status" value="1"/>
</dbReference>
<feature type="domain" description="Laminin G" evidence="2">
    <location>
        <begin position="20"/>
        <end position="207"/>
    </location>
</feature>
<dbReference type="SMART" id="SM00282">
    <property type="entry name" value="LamG"/>
    <property type="match status" value="2"/>
</dbReference>
<reference evidence="3 4" key="1">
    <citation type="submission" date="2021-06" db="EMBL/GenBank/DDBJ databases">
        <authorList>
            <person name="Palmer J.M."/>
        </authorList>
    </citation>
    <scope>NUCLEOTIDE SEQUENCE [LARGE SCALE GENOMIC DNA]</scope>
    <source>
        <strain evidence="3 4">GA_2019</strain>
        <tissue evidence="3">Muscle</tissue>
    </source>
</reference>
<dbReference type="InterPro" id="IPR001791">
    <property type="entry name" value="Laminin_G"/>
</dbReference>
<protein>
    <recommendedName>
        <fullName evidence="2">Laminin G domain-containing protein</fullName>
    </recommendedName>
</protein>
<dbReference type="Gene3D" id="2.60.120.200">
    <property type="match status" value="2"/>
</dbReference>
<comment type="caution">
    <text evidence="1">Lacks conserved residue(s) required for the propagation of feature annotation.</text>
</comment>
<dbReference type="EMBL" id="JAHRIO010072523">
    <property type="protein sequence ID" value="MEQ2182568.1"/>
    <property type="molecule type" value="Genomic_DNA"/>
</dbReference>
<gene>
    <name evidence="3" type="ORF">GOODEAATRI_023726</name>
</gene>
<dbReference type="Pfam" id="PF00054">
    <property type="entry name" value="Laminin_G_1"/>
    <property type="match status" value="1"/>
</dbReference>
<dbReference type="SUPFAM" id="SSF49899">
    <property type="entry name" value="Concanavalin A-like lectins/glucanases"/>
    <property type="match status" value="2"/>
</dbReference>
<organism evidence="3 4">
    <name type="scientific">Goodea atripinnis</name>
    <dbReference type="NCBI Taxonomy" id="208336"/>
    <lineage>
        <taxon>Eukaryota</taxon>
        <taxon>Metazoa</taxon>
        <taxon>Chordata</taxon>
        <taxon>Craniata</taxon>
        <taxon>Vertebrata</taxon>
        <taxon>Euteleostomi</taxon>
        <taxon>Actinopterygii</taxon>
        <taxon>Neopterygii</taxon>
        <taxon>Teleostei</taxon>
        <taxon>Neoteleostei</taxon>
        <taxon>Acanthomorphata</taxon>
        <taxon>Ovalentaria</taxon>
        <taxon>Atherinomorphae</taxon>
        <taxon>Cyprinodontiformes</taxon>
        <taxon>Goodeidae</taxon>
        <taxon>Goodea</taxon>
    </lineage>
</organism>
<comment type="caution">
    <text evidence="3">The sequence shown here is derived from an EMBL/GenBank/DDBJ whole genome shotgun (WGS) entry which is preliminary data.</text>
</comment>
<dbReference type="Proteomes" id="UP001476798">
    <property type="component" value="Unassembled WGS sequence"/>
</dbReference>